<protein>
    <recommendedName>
        <fullName evidence="4">Methyl-accepting chemotaxis protein</fullName>
    </recommendedName>
</protein>
<proteinExistence type="predicted"/>
<evidence type="ECO:0000313" key="3">
    <source>
        <dbReference type="Proteomes" id="UP000663918"/>
    </source>
</evidence>
<dbReference type="KEGG" id="bgoe:IFJ75_17570"/>
<feature type="compositionally biased region" description="Low complexity" evidence="1">
    <location>
        <begin position="78"/>
        <end position="94"/>
    </location>
</feature>
<reference evidence="2" key="1">
    <citation type="submission" date="2020-09" db="EMBL/GenBank/DDBJ databases">
        <title>Brevundimonas sp. LVF2 isolated from a puddle in Goettingen, Germany.</title>
        <authorList>
            <person name="Friedrich I."/>
            <person name="Klassen A."/>
            <person name="Hannes N."/>
            <person name="Schneider D."/>
            <person name="Hertel R."/>
            <person name="Daniel R."/>
        </authorList>
    </citation>
    <scope>NUCLEOTIDE SEQUENCE</scope>
    <source>
        <strain evidence="2">LVF2</strain>
    </source>
</reference>
<gene>
    <name evidence="2" type="ORF">IFJ75_17570</name>
</gene>
<dbReference type="Proteomes" id="UP000663918">
    <property type="component" value="Chromosome"/>
</dbReference>
<evidence type="ECO:0000256" key="1">
    <source>
        <dbReference type="SAM" id="MobiDB-lite"/>
    </source>
</evidence>
<name>A0A975C356_9CAUL</name>
<accession>A0A975C356</accession>
<evidence type="ECO:0000313" key="2">
    <source>
        <dbReference type="EMBL" id="QTC91005.1"/>
    </source>
</evidence>
<dbReference type="AlphaFoldDB" id="A0A975C356"/>
<dbReference type="EMBL" id="CP062222">
    <property type="protein sequence ID" value="QTC91005.1"/>
    <property type="molecule type" value="Genomic_DNA"/>
</dbReference>
<sequence>MTQQNAAMVEQATAACDALTQDAGRLAESVARFRTRSAPAPVADVRAARRPMPSVTPPARPPVHQPVTALKTLGQGGAAPRPDPVAAADGWEEF</sequence>
<evidence type="ECO:0008006" key="4">
    <source>
        <dbReference type="Google" id="ProtNLM"/>
    </source>
</evidence>
<keyword evidence="3" id="KW-1185">Reference proteome</keyword>
<dbReference type="RefSeq" id="WP_207869935.1">
    <property type="nucleotide sequence ID" value="NZ_CP062222.1"/>
</dbReference>
<feature type="region of interest" description="Disordered" evidence="1">
    <location>
        <begin position="72"/>
        <end position="94"/>
    </location>
</feature>
<organism evidence="2 3">
    <name type="scientific">Brevundimonas goettingensis</name>
    <dbReference type="NCBI Taxonomy" id="2774190"/>
    <lineage>
        <taxon>Bacteria</taxon>
        <taxon>Pseudomonadati</taxon>
        <taxon>Pseudomonadota</taxon>
        <taxon>Alphaproteobacteria</taxon>
        <taxon>Caulobacterales</taxon>
        <taxon>Caulobacteraceae</taxon>
        <taxon>Brevundimonas</taxon>
    </lineage>
</organism>